<dbReference type="Proteomes" id="UP000000517">
    <property type="component" value="Chromosome"/>
</dbReference>
<comment type="subunit">
    <text evidence="1">Heterotrimer of A, B and C subunits.</text>
</comment>
<dbReference type="STRING" id="59374.FSU_3109"/>
<keyword evidence="2" id="KW-0808">Transferase</keyword>
<keyword evidence="1" id="KW-0067">ATP-binding</keyword>
<dbReference type="GO" id="GO:0006450">
    <property type="term" value="P:regulation of translational fidelity"/>
    <property type="evidence" value="ECO:0007669"/>
    <property type="project" value="InterPro"/>
</dbReference>
<dbReference type="GO" id="GO:0070681">
    <property type="term" value="P:glutaminyl-tRNAGln biosynthesis via transamidation"/>
    <property type="evidence" value="ECO:0007669"/>
    <property type="project" value="TreeGrafter"/>
</dbReference>
<dbReference type="InterPro" id="IPR003837">
    <property type="entry name" value="GatC"/>
</dbReference>
<dbReference type="PANTHER" id="PTHR15004:SF0">
    <property type="entry name" value="GLUTAMYL-TRNA(GLN) AMIDOTRANSFERASE SUBUNIT C, MITOCHONDRIAL"/>
    <property type="match status" value="1"/>
</dbReference>
<comment type="catalytic activity">
    <reaction evidence="1">
        <text>L-aspartyl-tRNA(Asn) + L-glutamine + ATP + H2O = L-asparaginyl-tRNA(Asn) + L-glutamate + ADP + phosphate + 2 H(+)</text>
        <dbReference type="Rhea" id="RHEA:14513"/>
        <dbReference type="Rhea" id="RHEA-COMP:9674"/>
        <dbReference type="Rhea" id="RHEA-COMP:9677"/>
        <dbReference type="ChEBI" id="CHEBI:15377"/>
        <dbReference type="ChEBI" id="CHEBI:15378"/>
        <dbReference type="ChEBI" id="CHEBI:29985"/>
        <dbReference type="ChEBI" id="CHEBI:30616"/>
        <dbReference type="ChEBI" id="CHEBI:43474"/>
        <dbReference type="ChEBI" id="CHEBI:58359"/>
        <dbReference type="ChEBI" id="CHEBI:78515"/>
        <dbReference type="ChEBI" id="CHEBI:78516"/>
        <dbReference type="ChEBI" id="CHEBI:456216"/>
    </reaction>
</comment>
<evidence type="ECO:0000313" key="2">
    <source>
        <dbReference type="EMBL" id="ADL27293.1"/>
    </source>
</evidence>
<dbReference type="InterPro" id="IPR036113">
    <property type="entry name" value="Asp/Glu-ADT_sf_sub_c"/>
</dbReference>
<accession>D9S8A1</accession>
<dbReference type="PANTHER" id="PTHR15004">
    <property type="entry name" value="GLUTAMYL-TRNA(GLN) AMIDOTRANSFERASE SUBUNIT C, MITOCHONDRIAL"/>
    <property type="match status" value="1"/>
</dbReference>
<dbReference type="NCBIfam" id="TIGR00135">
    <property type="entry name" value="gatC"/>
    <property type="match status" value="1"/>
</dbReference>
<dbReference type="AlphaFoldDB" id="D9S8A1"/>
<dbReference type="EMBL" id="CP002158">
    <property type="protein sequence ID" value="ADL27293.1"/>
    <property type="molecule type" value="Genomic_DNA"/>
</dbReference>
<protein>
    <recommendedName>
        <fullName evidence="1">Aspartyl/glutamyl-tRNA(Asn/Gln) amidotransferase subunit C</fullName>
        <shortName evidence="1">Asp/Glu-ADT subunit C</shortName>
        <ecNumber evidence="1">6.3.5.-</ecNumber>
    </recommendedName>
</protein>
<dbReference type="HAMAP" id="MF_00122">
    <property type="entry name" value="GatC"/>
    <property type="match status" value="1"/>
</dbReference>
<comment type="similarity">
    <text evidence="1">Belongs to the GatC family.</text>
</comment>
<reference evidence="3" key="1">
    <citation type="submission" date="2010-08" db="EMBL/GenBank/DDBJ databases">
        <title>Complete sequence of Fibrobacter succinogenes subsp. succinogenes S85.</title>
        <authorList>
            <person name="Durkin A.S."/>
            <person name="Nelson K.E."/>
            <person name="Morrison M."/>
            <person name="Forsberg C.W."/>
            <person name="Wilson D.B."/>
            <person name="Russell J.B."/>
            <person name="Cann I.K.O."/>
            <person name="Mackie R.I."/>
            <person name="White B.A."/>
        </authorList>
    </citation>
    <scope>NUCLEOTIDE SEQUENCE [LARGE SCALE GENOMIC DNA]</scope>
    <source>
        <strain evidence="3">ATCC 19169 / S85</strain>
    </source>
</reference>
<dbReference type="Gene3D" id="1.10.20.60">
    <property type="entry name" value="Glu-tRNAGln amidotransferase C subunit, N-terminal domain"/>
    <property type="match status" value="1"/>
</dbReference>
<comment type="function">
    <text evidence="1">Allows the formation of correctly charged Asn-tRNA(Asn) or Gln-tRNA(Gln) through the transamidation of misacylated Asp-tRNA(Asn) or Glu-tRNA(Gln) in organisms which lack either or both of asparaginyl-tRNA or glutaminyl-tRNA synthetases. The reaction takes place in the presence of glutamine and ATP through an activated phospho-Asp-tRNA(Asn) or phospho-Glu-tRNA(Gln).</text>
</comment>
<dbReference type="GO" id="GO:0016740">
    <property type="term" value="F:transferase activity"/>
    <property type="evidence" value="ECO:0007669"/>
    <property type="project" value="UniProtKB-KW"/>
</dbReference>
<dbReference type="Pfam" id="PF02686">
    <property type="entry name" value="GatC"/>
    <property type="match status" value="1"/>
</dbReference>
<organism evidence="2 3">
    <name type="scientific">Fibrobacter succinogenes (strain ATCC 19169 / S85)</name>
    <dbReference type="NCBI Taxonomy" id="59374"/>
    <lineage>
        <taxon>Bacteria</taxon>
        <taxon>Pseudomonadati</taxon>
        <taxon>Fibrobacterota</taxon>
        <taxon>Fibrobacteria</taxon>
        <taxon>Fibrobacterales</taxon>
        <taxon>Fibrobacteraceae</taxon>
        <taxon>Fibrobacter</taxon>
    </lineage>
</organism>
<name>D9S8A1_FIBSS</name>
<proteinExistence type="inferred from homology"/>
<evidence type="ECO:0000256" key="1">
    <source>
        <dbReference type="HAMAP-Rule" id="MF_00122"/>
    </source>
</evidence>
<dbReference type="SUPFAM" id="SSF141000">
    <property type="entry name" value="Glu-tRNAGln amidotransferase C subunit"/>
    <property type="match status" value="1"/>
</dbReference>
<keyword evidence="1" id="KW-0648">Protein biosynthesis</keyword>
<dbReference type="GO" id="GO:0050566">
    <property type="term" value="F:asparaginyl-tRNA synthase (glutamine-hydrolyzing) activity"/>
    <property type="evidence" value="ECO:0007669"/>
    <property type="project" value="RHEA"/>
</dbReference>
<keyword evidence="1 2" id="KW-0436">Ligase</keyword>
<evidence type="ECO:0000313" key="3">
    <source>
        <dbReference type="Proteomes" id="UP000000517"/>
    </source>
</evidence>
<dbReference type="GO" id="GO:0006412">
    <property type="term" value="P:translation"/>
    <property type="evidence" value="ECO:0007669"/>
    <property type="project" value="UniProtKB-UniRule"/>
</dbReference>
<keyword evidence="1" id="KW-0547">Nucleotide-binding</keyword>
<dbReference type="eggNOG" id="COG0721">
    <property type="taxonomic scope" value="Bacteria"/>
</dbReference>
<sequence length="129" mass="14276">MRILLKPIPQSTPRGATPYPIATKIFYLASCKKEVIMLEREEVLKLAKLSRLSIAEEDIPAIKGHLDKMLDHLEALKALDLSNVEPMTAVENGATILREDVPVQGFTLDQAFANAPAVENDHFAIPKVM</sequence>
<dbReference type="HOGENOM" id="CLU_105899_2_0_0"/>
<comment type="catalytic activity">
    <reaction evidence="1">
        <text>L-glutamyl-tRNA(Gln) + L-glutamine + ATP + H2O = L-glutaminyl-tRNA(Gln) + L-glutamate + ADP + phosphate + H(+)</text>
        <dbReference type="Rhea" id="RHEA:17521"/>
        <dbReference type="Rhea" id="RHEA-COMP:9681"/>
        <dbReference type="Rhea" id="RHEA-COMP:9684"/>
        <dbReference type="ChEBI" id="CHEBI:15377"/>
        <dbReference type="ChEBI" id="CHEBI:15378"/>
        <dbReference type="ChEBI" id="CHEBI:29985"/>
        <dbReference type="ChEBI" id="CHEBI:30616"/>
        <dbReference type="ChEBI" id="CHEBI:43474"/>
        <dbReference type="ChEBI" id="CHEBI:58359"/>
        <dbReference type="ChEBI" id="CHEBI:78520"/>
        <dbReference type="ChEBI" id="CHEBI:78521"/>
        <dbReference type="ChEBI" id="CHEBI:456216"/>
    </reaction>
</comment>
<dbReference type="GO" id="GO:0050567">
    <property type="term" value="F:glutaminyl-tRNA synthase (glutamine-hydrolyzing) activity"/>
    <property type="evidence" value="ECO:0007669"/>
    <property type="project" value="UniProtKB-UniRule"/>
</dbReference>
<gene>
    <name evidence="1 2" type="primary">gatC</name>
    <name evidence="2" type="ordered locus">FSU_3109</name>
</gene>
<dbReference type="GO" id="GO:0005524">
    <property type="term" value="F:ATP binding"/>
    <property type="evidence" value="ECO:0007669"/>
    <property type="project" value="UniProtKB-KW"/>
</dbReference>
<dbReference type="KEGG" id="fsc:FSU_3109"/>
<dbReference type="EC" id="6.3.5.-" evidence="1"/>